<gene>
    <name evidence="2" type="ORF">JOC58_000869</name>
</gene>
<organism evidence="2 3">
    <name type="scientific">Paenibacillus hunanensis</name>
    <dbReference type="NCBI Taxonomy" id="539262"/>
    <lineage>
        <taxon>Bacteria</taxon>
        <taxon>Bacillati</taxon>
        <taxon>Bacillota</taxon>
        <taxon>Bacilli</taxon>
        <taxon>Bacillales</taxon>
        <taxon>Paenibacillaceae</taxon>
        <taxon>Paenibacillus</taxon>
    </lineage>
</organism>
<proteinExistence type="predicted"/>
<evidence type="ECO:0000256" key="1">
    <source>
        <dbReference type="SAM" id="MobiDB-lite"/>
    </source>
</evidence>
<accession>A0ABU1IUN5</accession>
<dbReference type="EMBL" id="JAVDQH010000003">
    <property type="protein sequence ID" value="MDR6242984.1"/>
    <property type="molecule type" value="Genomic_DNA"/>
</dbReference>
<feature type="region of interest" description="Disordered" evidence="1">
    <location>
        <begin position="114"/>
        <end position="139"/>
    </location>
</feature>
<comment type="caution">
    <text evidence="2">The sequence shown here is derived from an EMBL/GenBank/DDBJ whole genome shotgun (WGS) entry which is preliminary data.</text>
</comment>
<keyword evidence="3" id="KW-1185">Reference proteome</keyword>
<protein>
    <submittedName>
        <fullName evidence="2">Amidophosphoribosyltransferase</fullName>
    </submittedName>
</protein>
<sequence>MSLMVDYCPRCGSVYQKNLRNMCNGCRDELDGAMNRCLDHLWRYPKSTTEELSKASGIGMQELYRFIQAGKFSHNYVNLTFPCECCQKPIRQGRLCDGCMGTFREAFPTPVAAAQPAPRANGGKTSHKVLYTSRPGSRR</sequence>
<reference evidence="2 3" key="1">
    <citation type="submission" date="2023-07" db="EMBL/GenBank/DDBJ databases">
        <title>Genomic Encyclopedia of Type Strains, Phase IV (KMG-IV): sequencing the most valuable type-strain genomes for metagenomic binning, comparative biology and taxonomic classification.</title>
        <authorList>
            <person name="Goeker M."/>
        </authorList>
    </citation>
    <scope>NUCLEOTIDE SEQUENCE [LARGE SCALE GENOMIC DNA]</scope>
    <source>
        <strain evidence="2 3">DSM 22170</strain>
    </source>
</reference>
<name>A0ABU1IUN5_9BACL</name>
<evidence type="ECO:0000313" key="2">
    <source>
        <dbReference type="EMBL" id="MDR6242984.1"/>
    </source>
</evidence>
<evidence type="ECO:0000313" key="3">
    <source>
        <dbReference type="Proteomes" id="UP001185028"/>
    </source>
</evidence>
<dbReference type="RefSeq" id="WP_188775541.1">
    <property type="nucleotide sequence ID" value="NZ_BMMB01000004.1"/>
</dbReference>
<dbReference type="Proteomes" id="UP001185028">
    <property type="component" value="Unassembled WGS sequence"/>
</dbReference>